<comment type="caution">
    <text evidence="1">The sequence shown here is derived from an EMBL/GenBank/DDBJ whole genome shotgun (WGS) entry which is preliminary data.</text>
</comment>
<evidence type="ECO:0000313" key="2">
    <source>
        <dbReference type="Proteomes" id="UP000828251"/>
    </source>
</evidence>
<accession>A0A9D3U8N4</accession>
<proteinExistence type="predicted"/>
<dbReference type="Proteomes" id="UP000828251">
    <property type="component" value="Unassembled WGS sequence"/>
</dbReference>
<dbReference type="AlphaFoldDB" id="A0A9D3U8N4"/>
<organism evidence="1 2">
    <name type="scientific">Gossypium stocksii</name>
    <dbReference type="NCBI Taxonomy" id="47602"/>
    <lineage>
        <taxon>Eukaryota</taxon>
        <taxon>Viridiplantae</taxon>
        <taxon>Streptophyta</taxon>
        <taxon>Embryophyta</taxon>
        <taxon>Tracheophyta</taxon>
        <taxon>Spermatophyta</taxon>
        <taxon>Magnoliopsida</taxon>
        <taxon>eudicotyledons</taxon>
        <taxon>Gunneridae</taxon>
        <taxon>Pentapetalae</taxon>
        <taxon>rosids</taxon>
        <taxon>malvids</taxon>
        <taxon>Malvales</taxon>
        <taxon>Malvaceae</taxon>
        <taxon>Malvoideae</taxon>
        <taxon>Gossypium</taxon>
    </lineage>
</organism>
<dbReference type="EMBL" id="JAIQCV010000013">
    <property type="protein sequence ID" value="KAH1031818.1"/>
    <property type="molecule type" value="Genomic_DNA"/>
</dbReference>
<name>A0A9D3U8N4_9ROSI</name>
<reference evidence="1 2" key="1">
    <citation type="journal article" date="2021" name="Plant Biotechnol. J.">
        <title>Multi-omics assisted identification of the key and species-specific regulatory components of drought-tolerant mechanisms in Gossypium stocksii.</title>
        <authorList>
            <person name="Yu D."/>
            <person name="Ke L."/>
            <person name="Zhang D."/>
            <person name="Wu Y."/>
            <person name="Sun Y."/>
            <person name="Mei J."/>
            <person name="Sun J."/>
            <person name="Sun Y."/>
        </authorList>
    </citation>
    <scope>NUCLEOTIDE SEQUENCE [LARGE SCALE GENOMIC DNA]</scope>
    <source>
        <strain evidence="2">cv. E1</strain>
        <tissue evidence="1">Leaf</tissue>
    </source>
</reference>
<protein>
    <recommendedName>
        <fullName evidence="3">DUF4283 domain-containing protein</fullName>
    </recommendedName>
</protein>
<keyword evidence="2" id="KW-1185">Reference proteome</keyword>
<sequence length="72" mass="8706">MDLERVIKGSSWTFNNRLLLLHRLMRGKILSKYYLFLQIFRFRSIECRQVFLMGVLARQLGDFLGKYVEYDV</sequence>
<evidence type="ECO:0008006" key="3">
    <source>
        <dbReference type="Google" id="ProtNLM"/>
    </source>
</evidence>
<evidence type="ECO:0000313" key="1">
    <source>
        <dbReference type="EMBL" id="KAH1031818.1"/>
    </source>
</evidence>
<gene>
    <name evidence="1" type="ORF">J1N35_043992</name>
</gene>